<dbReference type="InterPro" id="IPR014746">
    <property type="entry name" value="Gln_synth/guanido_kin_cat_dom"/>
</dbReference>
<accession>Q2CB20</accession>
<dbReference type="GO" id="GO:0042398">
    <property type="term" value="P:modified amino acid biosynthetic process"/>
    <property type="evidence" value="ECO:0007669"/>
    <property type="project" value="InterPro"/>
</dbReference>
<dbReference type="Pfam" id="PF04107">
    <property type="entry name" value="GCS2"/>
    <property type="match status" value="1"/>
</dbReference>
<keyword evidence="6" id="KW-1185">Reference proteome</keyword>
<sequence length="378" mass="42228">MYSTPPFTLGIEEEYLVVDRDSMELRAVPETMLAAAKERLHDHVSPEMRDCMIEIGTPVCTDIGEARGHLRELRRALADIAEGHGLAIVAASCHPFGNPEAHSTGKGQRYDDIAHDIGGLARRLMTCGMHVHVGCGEDDELRMDLMRQIGWFLPLVLGLSASSPYWKGEDTQLASWRLSVFSSLPRAGLPPEFDSWAAYRRAVDIMVNAGVIEDATKIWWDVRPSEAWPTLEVRIADVMPRLEEALSVAALVQSAMRMLWRLKSRHMRWRVYDRVLIEENRWRAERYGTEATLIDVATGELAPLSDLLREVMELMEADAAVLGCGTELRRCLDIANEGGSAARQRRLVAAAEADGAERPEALRMLLRALADEFVADLD</sequence>
<dbReference type="EMBL" id="AAOT01000044">
    <property type="protein sequence ID" value="EAR49856.1"/>
    <property type="molecule type" value="Genomic_DNA"/>
</dbReference>
<protein>
    <recommendedName>
        <fullName evidence="4">Putative glutamate--cysteine ligase 2</fullName>
        <ecNumber evidence="4">6.3.2.2</ecNumber>
    </recommendedName>
    <alternativeName>
        <fullName evidence="4">Gamma-glutamylcysteine synthetase 2</fullName>
        <shortName evidence="4">GCS 2</shortName>
        <shortName evidence="4">Gamma-GCS 2</shortName>
    </alternativeName>
</protein>
<dbReference type="HAMAP" id="MF_01609">
    <property type="entry name" value="Glu_cys_ligase_2"/>
    <property type="match status" value="1"/>
</dbReference>
<dbReference type="InterPro" id="IPR006336">
    <property type="entry name" value="GCS2"/>
</dbReference>
<dbReference type="STRING" id="314256.OG2516_14286"/>
<evidence type="ECO:0000313" key="5">
    <source>
        <dbReference type="EMBL" id="EAR49856.1"/>
    </source>
</evidence>
<evidence type="ECO:0000313" key="6">
    <source>
        <dbReference type="Proteomes" id="UP000003635"/>
    </source>
</evidence>
<dbReference type="eggNOG" id="COG2170">
    <property type="taxonomic scope" value="Bacteria"/>
</dbReference>
<name>Q2CB20_OCEGH</name>
<evidence type="ECO:0000256" key="3">
    <source>
        <dbReference type="ARBA" id="ARBA00022840"/>
    </source>
</evidence>
<comment type="similarity">
    <text evidence="4">Belongs to the glutamate--cysteine ligase type 2 family. YbdK subfamily.</text>
</comment>
<keyword evidence="1 4" id="KW-0436">Ligase</keyword>
<reference evidence="5 6" key="1">
    <citation type="journal article" date="2010" name="J. Bacteriol.">
        <title>Genome sequences of Oceanicola granulosus HTCC2516(T) and Oceanicola batsensis HTCC2597(TDelta).</title>
        <authorList>
            <person name="Thrash J.C."/>
            <person name="Cho J.C."/>
            <person name="Vergin K.L."/>
            <person name="Giovannoni S.J."/>
        </authorList>
    </citation>
    <scope>NUCLEOTIDE SEQUENCE [LARGE SCALE GENOMIC DNA]</scope>
    <source>
        <strain evidence="6">ATCC BAA-861 / DSM 15982 / KCTC 12143 / HTCC2516</strain>
    </source>
</reference>
<evidence type="ECO:0000256" key="4">
    <source>
        <dbReference type="HAMAP-Rule" id="MF_01609"/>
    </source>
</evidence>
<dbReference type="InterPro" id="IPR050141">
    <property type="entry name" value="GCL_type2/YbdK_subfam"/>
</dbReference>
<comment type="caution">
    <text evidence="5">The sequence shown here is derived from an EMBL/GenBank/DDBJ whole genome shotgun (WGS) entry which is preliminary data.</text>
</comment>
<organism evidence="5 6">
    <name type="scientific">Oceanicola granulosus (strain ATCC BAA-861 / DSM 15982 / KCTC 12143 / HTCC2516)</name>
    <dbReference type="NCBI Taxonomy" id="314256"/>
    <lineage>
        <taxon>Bacteria</taxon>
        <taxon>Pseudomonadati</taxon>
        <taxon>Pseudomonadota</taxon>
        <taxon>Alphaproteobacteria</taxon>
        <taxon>Rhodobacterales</taxon>
        <taxon>Roseobacteraceae</taxon>
        <taxon>Oceanicola</taxon>
    </lineage>
</organism>
<keyword evidence="2 4" id="KW-0547">Nucleotide-binding</keyword>
<dbReference type="PANTHER" id="PTHR36510">
    <property type="entry name" value="GLUTAMATE--CYSTEINE LIGASE 2-RELATED"/>
    <property type="match status" value="1"/>
</dbReference>
<dbReference type="Proteomes" id="UP000003635">
    <property type="component" value="Unassembled WGS sequence"/>
</dbReference>
<dbReference type="Gene3D" id="3.30.590.20">
    <property type="match status" value="1"/>
</dbReference>
<evidence type="ECO:0000256" key="1">
    <source>
        <dbReference type="ARBA" id="ARBA00022598"/>
    </source>
</evidence>
<proteinExistence type="inferred from homology"/>
<dbReference type="NCBIfam" id="NF010039">
    <property type="entry name" value="PRK13515.1"/>
    <property type="match status" value="1"/>
</dbReference>
<dbReference type="GO" id="GO:0005524">
    <property type="term" value="F:ATP binding"/>
    <property type="evidence" value="ECO:0007669"/>
    <property type="project" value="UniProtKB-KW"/>
</dbReference>
<keyword evidence="3 4" id="KW-0067">ATP-binding</keyword>
<dbReference type="InterPro" id="IPR011793">
    <property type="entry name" value="YbdK"/>
</dbReference>
<dbReference type="PANTHER" id="PTHR36510:SF1">
    <property type="entry name" value="GLUTAMATE--CYSTEINE LIGASE 2-RELATED"/>
    <property type="match status" value="1"/>
</dbReference>
<gene>
    <name evidence="5" type="ORF">OG2516_14286</name>
</gene>
<evidence type="ECO:0000256" key="2">
    <source>
        <dbReference type="ARBA" id="ARBA00022741"/>
    </source>
</evidence>
<dbReference type="HOGENOM" id="CLU_044848_1_0_5"/>
<dbReference type="EC" id="6.3.2.2" evidence="4"/>
<comment type="function">
    <text evidence="4">ATP-dependent carboxylate-amine ligase which exhibits weak glutamate--cysteine ligase activity.</text>
</comment>
<dbReference type="OrthoDB" id="9769628at2"/>
<dbReference type="RefSeq" id="WP_007256373.1">
    <property type="nucleotide sequence ID" value="NZ_CH724108.1"/>
</dbReference>
<dbReference type="SUPFAM" id="SSF55931">
    <property type="entry name" value="Glutamine synthetase/guanido kinase"/>
    <property type="match status" value="1"/>
</dbReference>
<dbReference type="AlphaFoldDB" id="Q2CB20"/>
<dbReference type="GO" id="GO:0004357">
    <property type="term" value="F:glutamate-cysteine ligase activity"/>
    <property type="evidence" value="ECO:0007669"/>
    <property type="project" value="UniProtKB-EC"/>
</dbReference>
<dbReference type="NCBIfam" id="TIGR02050">
    <property type="entry name" value="gshA_cyan_rel"/>
    <property type="match status" value="1"/>
</dbReference>
<comment type="catalytic activity">
    <reaction evidence="4">
        <text>L-cysteine + L-glutamate + ATP = gamma-L-glutamyl-L-cysteine + ADP + phosphate + H(+)</text>
        <dbReference type="Rhea" id="RHEA:13285"/>
        <dbReference type="ChEBI" id="CHEBI:15378"/>
        <dbReference type="ChEBI" id="CHEBI:29985"/>
        <dbReference type="ChEBI" id="CHEBI:30616"/>
        <dbReference type="ChEBI" id="CHEBI:35235"/>
        <dbReference type="ChEBI" id="CHEBI:43474"/>
        <dbReference type="ChEBI" id="CHEBI:58173"/>
        <dbReference type="ChEBI" id="CHEBI:456216"/>
        <dbReference type="EC" id="6.3.2.2"/>
    </reaction>
</comment>